<evidence type="ECO:0000313" key="2">
    <source>
        <dbReference type="Proteomes" id="UP000054481"/>
    </source>
</evidence>
<dbReference type="InterPro" id="IPR008949">
    <property type="entry name" value="Isoprenoid_synthase_dom_sf"/>
</dbReference>
<name>A0A0F7ZMS4_9HYPO</name>
<dbReference type="Gene3D" id="1.10.600.10">
    <property type="entry name" value="Farnesyl Diphosphate Synthase"/>
    <property type="match status" value="1"/>
</dbReference>
<protein>
    <submittedName>
        <fullName evidence="1">Uncharacterized protein</fullName>
    </submittedName>
</protein>
<dbReference type="OrthoDB" id="5149268at2759"/>
<gene>
    <name evidence="1" type="ORF">HIM_08174</name>
</gene>
<evidence type="ECO:0000313" key="1">
    <source>
        <dbReference type="EMBL" id="KJZ72505.1"/>
    </source>
</evidence>
<dbReference type="SUPFAM" id="SSF48576">
    <property type="entry name" value="Terpenoid synthases"/>
    <property type="match status" value="1"/>
</dbReference>
<keyword evidence="2" id="KW-1185">Reference proteome</keyword>
<sequence length="557" mass="60607">MPQPNLSDIAVPAWVDLGDWTAHRLQSPTAYGFNKEYAAIRLSVASAATAAASGGTKAVKGASRAVQLRSFSALTGSTGIWAEYDLMTSVWLSFSVVSLYRSSGMQPIMAFQQAAMACTIPDYAGTADGEDQKYAAAALKVSAQGFGTIARHNEKGREGAAMIAAVLTRPGYGRHTGDKKVESENGTLAATGNSRLHSGVDRNTWLHMRWYDGGVIPYFMCHDWSLDSGLSRLTSQDMCPLVDSCYDITIWLNDLSDYALDRTIGEGGNSLVYALSQSGECNPAVLADFCSDVLNRVCDCECDSTLHERAADIAVGFTAMYALAFRYRGLENAWLARRGEIPGVVRKGWLIQGGSMGRHEWPRMPYGSDWRPLSTTLPAQVDFGAISRCWRARCGRLAEAGPGYSLVNHVVSRFVESRNHDVTIVCQALGQMWRPVEPAVQKLGGDSAAIYATVEMLVTSILEWPAIFAAPEQVMGQCSVRDKVNLENTLLGSAAYGLWCCSTSETSALTRFLTGLVASISELTVVATYRRIPTLWSENELGWDPTEHMDCTHTHVV</sequence>
<dbReference type="Proteomes" id="UP000054481">
    <property type="component" value="Unassembled WGS sequence"/>
</dbReference>
<reference evidence="1 2" key="1">
    <citation type="journal article" date="2014" name="Genome Biol. Evol.">
        <title>Comparative genomics and transcriptomics analyses reveal divergent lifestyle features of nematode endoparasitic fungus Hirsutella minnesotensis.</title>
        <authorList>
            <person name="Lai Y."/>
            <person name="Liu K."/>
            <person name="Zhang X."/>
            <person name="Zhang X."/>
            <person name="Li K."/>
            <person name="Wang N."/>
            <person name="Shu C."/>
            <person name="Wu Y."/>
            <person name="Wang C."/>
            <person name="Bushley K.E."/>
            <person name="Xiang M."/>
            <person name="Liu X."/>
        </authorList>
    </citation>
    <scope>NUCLEOTIDE SEQUENCE [LARGE SCALE GENOMIC DNA]</scope>
    <source>
        <strain evidence="1 2">3608</strain>
    </source>
</reference>
<dbReference type="EMBL" id="KQ030546">
    <property type="protein sequence ID" value="KJZ72505.1"/>
    <property type="molecule type" value="Genomic_DNA"/>
</dbReference>
<accession>A0A0F7ZMS4</accession>
<proteinExistence type="predicted"/>
<organism evidence="1 2">
    <name type="scientific">Hirsutella minnesotensis 3608</name>
    <dbReference type="NCBI Taxonomy" id="1043627"/>
    <lineage>
        <taxon>Eukaryota</taxon>
        <taxon>Fungi</taxon>
        <taxon>Dikarya</taxon>
        <taxon>Ascomycota</taxon>
        <taxon>Pezizomycotina</taxon>
        <taxon>Sordariomycetes</taxon>
        <taxon>Hypocreomycetidae</taxon>
        <taxon>Hypocreales</taxon>
        <taxon>Ophiocordycipitaceae</taxon>
        <taxon>Hirsutella</taxon>
    </lineage>
</organism>
<dbReference type="AlphaFoldDB" id="A0A0F7ZMS4"/>